<feature type="compositionally biased region" description="Basic and acidic residues" evidence="1">
    <location>
        <begin position="59"/>
        <end position="88"/>
    </location>
</feature>
<feature type="region of interest" description="Disordered" evidence="1">
    <location>
        <begin position="23"/>
        <end position="100"/>
    </location>
</feature>
<keyword evidence="3" id="KW-1185">Reference proteome</keyword>
<dbReference type="AlphaFoldDB" id="A0A0R3PT59"/>
<evidence type="ECO:0000313" key="4">
    <source>
        <dbReference type="WBParaSite" id="ACOC_0000891901-mRNA-1"/>
    </source>
</evidence>
<sequence length="100" mass="11242">MSTTATLYTVWAAGFYCWRQPDHPSIKVASTTPLQTKGVIKKEEGENKDAKLKTKTKPKKSEEKPRDVEMQEAPEPKKPSEGFEKDSRLSAQKNMGEGDE</sequence>
<protein>
    <submittedName>
        <fullName evidence="4">Thymosin beta</fullName>
    </submittedName>
</protein>
<dbReference type="WBParaSite" id="ACOC_0000891901-mRNA-1">
    <property type="protein sequence ID" value="ACOC_0000891901-mRNA-1"/>
    <property type="gene ID" value="ACOC_0000891901"/>
</dbReference>
<proteinExistence type="predicted"/>
<evidence type="ECO:0000313" key="3">
    <source>
        <dbReference type="Proteomes" id="UP000267027"/>
    </source>
</evidence>
<name>A0A0R3PT59_ANGCS</name>
<evidence type="ECO:0000256" key="1">
    <source>
        <dbReference type="SAM" id="MobiDB-lite"/>
    </source>
</evidence>
<accession>A0A0R3PT59</accession>
<reference evidence="4" key="1">
    <citation type="submission" date="2017-02" db="UniProtKB">
        <authorList>
            <consortium name="WormBaseParasite"/>
        </authorList>
    </citation>
    <scope>IDENTIFICATION</scope>
</reference>
<organism evidence="4">
    <name type="scientific">Angiostrongylus costaricensis</name>
    <name type="common">Nematode worm</name>
    <dbReference type="NCBI Taxonomy" id="334426"/>
    <lineage>
        <taxon>Eukaryota</taxon>
        <taxon>Metazoa</taxon>
        <taxon>Ecdysozoa</taxon>
        <taxon>Nematoda</taxon>
        <taxon>Chromadorea</taxon>
        <taxon>Rhabditida</taxon>
        <taxon>Rhabditina</taxon>
        <taxon>Rhabditomorpha</taxon>
        <taxon>Strongyloidea</taxon>
        <taxon>Metastrongylidae</taxon>
        <taxon>Angiostrongylus</taxon>
    </lineage>
</organism>
<feature type="compositionally biased region" description="Basic and acidic residues" evidence="1">
    <location>
        <begin position="40"/>
        <end position="52"/>
    </location>
</feature>
<reference evidence="2 3" key="2">
    <citation type="submission" date="2018-11" db="EMBL/GenBank/DDBJ databases">
        <authorList>
            <consortium name="Pathogen Informatics"/>
        </authorList>
    </citation>
    <scope>NUCLEOTIDE SEQUENCE [LARGE SCALE GENOMIC DNA]</scope>
    <source>
        <strain evidence="2 3">Costa Rica</strain>
    </source>
</reference>
<evidence type="ECO:0000313" key="2">
    <source>
        <dbReference type="EMBL" id="VDM60505.1"/>
    </source>
</evidence>
<dbReference type="Proteomes" id="UP000267027">
    <property type="component" value="Unassembled WGS sequence"/>
</dbReference>
<dbReference type="EMBL" id="UYYA01004223">
    <property type="protein sequence ID" value="VDM60505.1"/>
    <property type="molecule type" value="Genomic_DNA"/>
</dbReference>
<gene>
    <name evidence="2" type="ORF">ACOC_LOCUS8920</name>
</gene>